<evidence type="ECO:0000313" key="1">
    <source>
        <dbReference type="EMBL" id="CAP87123.1"/>
    </source>
</evidence>
<gene>
    <name evidence="1" type="ORF">Pc24g02150</name>
    <name evidence="1" type="ORF">PCH_Pc24g02150</name>
</gene>
<keyword evidence="2" id="KW-1185">Reference proteome</keyword>
<evidence type="ECO:0000313" key="2">
    <source>
        <dbReference type="Proteomes" id="UP000000724"/>
    </source>
</evidence>
<name>B6HWZ7_PENRW</name>
<dbReference type="VEuPathDB" id="FungiDB:PCH_Pc24g02150"/>
<reference evidence="1 2" key="1">
    <citation type="journal article" date="2008" name="Nat. Biotechnol.">
        <title>Genome sequencing and analysis of the filamentous fungus Penicillium chrysogenum.</title>
        <authorList>
            <person name="van den Berg M.A."/>
            <person name="Albang R."/>
            <person name="Albermann K."/>
            <person name="Badger J.H."/>
            <person name="Daran J.-M."/>
            <person name="Driessen A.J.M."/>
            <person name="Garcia-Estrada C."/>
            <person name="Fedorova N.D."/>
            <person name="Harris D.M."/>
            <person name="Heijne W.H.M."/>
            <person name="Joardar V.S."/>
            <person name="Kiel J.A.K.W."/>
            <person name="Kovalchuk A."/>
            <person name="Martin J.F."/>
            <person name="Nierman W.C."/>
            <person name="Nijland J.G."/>
            <person name="Pronk J.T."/>
            <person name="Roubos J.A."/>
            <person name="van der Klei I.J."/>
            <person name="van Peij N.N.M.E."/>
            <person name="Veenhuis M."/>
            <person name="von Doehren H."/>
            <person name="Wagner C."/>
            <person name="Wortman J.R."/>
            <person name="Bovenberg R.A.L."/>
        </authorList>
    </citation>
    <scope>NUCLEOTIDE SEQUENCE [LARGE SCALE GENOMIC DNA]</scope>
    <source>
        <strain evidence="2">ATCC 28089 / DSM 1075 / NRRL 1951 / Wisconsin 54-1255</strain>
    </source>
</reference>
<dbReference type="AlphaFoldDB" id="B6HWZ7"/>
<accession>B6HWZ7</accession>
<dbReference type="HOGENOM" id="CLU_1030963_0_0_1"/>
<dbReference type="Proteomes" id="UP000000724">
    <property type="component" value="Contig Pc00c24"/>
</dbReference>
<organism evidence="1 2">
    <name type="scientific">Penicillium rubens (strain ATCC 28089 / DSM 1075 / NRRL 1951 / Wisconsin 54-1255)</name>
    <name type="common">Penicillium chrysogenum</name>
    <dbReference type="NCBI Taxonomy" id="500485"/>
    <lineage>
        <taxon>Eukaryota</taxon>
        <taxon>Fungi</taxon>
        <taxon>Dikarya</taxon>
        <taxon>Ascomycota</taxon>
        <taxon>Pezizomycotina</taxon>
        <taxon>Eurotiomycetes</taxon>
        <taxon>Eurotiomycetidae</taxon>
        <taxon>Eurotiales</taxon>
        <taxon>Aspergillaceae</taxon>
        <taxon>Penicillium</taxon>
        <taxon>Penicillium chrysogenum species complex</taxon>
    </lineage>
</organism>
<dbReference type="BioCyc" id="PCHR:PC24G02150-MONOMER"/>
<dbReference type="OrthoDB" id="4430587at2759"/>
<protein>
    <submittedName>
        <fullName evidence="1">Pc24g02150 protein</fullName>
    </submittedName>
</protein>
<dbReference type="EMBL" id="AM920439">
    <property type="protein sequence ID" value="CAP87123.1"/>
    <property type="molecule type" value="Genomic_DNA"/>
</dbReference>
<sequence length="270" mass="29640">MELGELLHRMFQDCVNVHRELSLILMAVLPGPYVRIAVEAGDADVFRFSAGAQPCIILISSNNIPNGWGFFFADLLLRNYAIIRSRHNIQEGGKGGAKPMFLLCAHNQSMTWFKKKGFRLGAEFAARLSDVIAPKSENISSIPLNKTLTIPQKIITATELLDNVGDTVDTIATNLGANRLDRRSYRKYLCDYADRAASDAQLINASREATLNVPTWRASSLRPYGVVMLACGKTTIPSQLPNGKIPFLHGGVKYRNLSVSVESSCGSPEV</sequence>
<proteinExistence type="predicted"/>